<name>A0A0D3G072_9ORYZ</name>
<dbReference type="SMART" id="SM00220">
    <property type="entry name" value="S_TKc"/>
    <property type="match status" value="1"/>
</dbReference>
<keyword evidence="4" id="KW-0808">Transferase</keyword>
<feature type="domain" description="Protein kinase" evidence="12">
    <location>
        <begin position="569"/>
        <end position="836"/>
    </location>
</feature>
<dbReference type="PROSITE" id="PS00108">
    <property type="entry name" value="PROTEIN_KINASE_ST"/>
    <property type="match status" value="1"/>
</dbReference>
<dbReference type="Gene3D" id="3.30.200.20">
    <property type="entry name" value="Phosphorylase Kinase, domain 1"/>
    <property type="match status" value="1"/>
</dbReference>
<dbReference type="PANTHER" id="PTHR44329:SF96">
    <property type="entry name" value="OS04G0610900 PROTEIN"/>
    <property type="match status" value="1"/>
</dbReference>
<dbReference type="InterPro" id="IPR000719">
    <property type="entry name" value="Prot_kinase_dom"/>
</dbReference>
<dbReference type="GO" id="GO:0010182">
    <property type="term" value="P:sugar mediated signaling pathway"/>
    <property type="evidence" value="ECO:0007669"/>
    <property type="project" value="UniProtKB-ARBA"/>
</dbReference>
<reference evidence="13" key="2">
    <citation type="submission" date="2015-03" db="UniProtKB">
        <authorList>
            <consortium name="EnsemblPlants"/>
        </authorList>
    </citation>
    <scope>IDENTIFICATION</scope>
</reference>
<dbReference type="PaxDb" id="65489-OBART04G25370.1"/>
<organism evidence="13">
    <name type="scientific">Oryza barthii</name>
    <dbReference type="NCBI Taxonomy" id="65489"/>
    <lineage>
        <taxon>Eukaryota</taxon>
        <taxon>Viridiplantae</taxon>
        <taxon>Streptophyta</taxon>
        <taxon>Embryophyta</taxon>
        <taxon>Tracheophyta</taxon>
        <taxon>Spermatophyta</taxon>
        <taxon>Magnoliopsida</taxon>
        <taxon>Liliopsida</taxon>
        <taxon>Poales</taxon>
        <taxon>Poaceae</taxon>
        <taxon>BOP clade</taxon>
        <taxon>Oryzoideae</taxon>
        <taxon>Oryzeae</taxon>
        <taxon>Oryzinae</taxon>
        <taxon>Oryza</taxon>
    </lineage>
</organism>
<dbReference type="Gramene" id="OBART04G25370.1">
    <property type="protein sequence ID" value="OBART04G25370.1"/>
    <property type="gene ID" value="OBART04G25370"/>
</dbReference>
<dbReference type="STRING" id="65489.A0A0D3G072"/>
<feature type="region of interest" description="Disordered" evidence="11">
    <location>
        <begin position="76"/>
        <end position="161"/>
    </location>
</feature>
<reference evidence="13" key="1">
    <citation type="journal article" date="2009" name="Rice">
        <title>De Novo Next Generation Sequencing of Plant Genomes.</title>
        <authorList>
            <person name="Rounsley S."/>
            <person name="Marri P.R."/>
            <person name="Yu Y."/>
            <person name="He R."/>
            <person name="Sisneros N."/>
            <person name="Goicoechea J.L."/>
            <person name="Lee S.J."/>
            <person name="Angelova A."/>
            <person name="Kudrna D."/>
            <person name="Luo M."/>
            <person name="Affourtit J."/>
            <person name="Desany B."/>
            <person name="Knight J."/>
            <person name="Niazi F."/>
            <person name="Egholm M."/>
            <person name="Wing R.A."/>
        </authorList>
    </citation>
    <scope>NUCLEOTIDE SEQUENCE [LARGE SCALE GENOMIC DNA]</scope>
    <source>
        <strain evidence="13">cv. IRGC 105608</strain>
    </source>
</reference>
<feature type="compositionally biased region" description="Low complexity" evidence="11">
    <location>
        <begin position="76"/>
        <end position="97"/>
    </location>
</feature>
<evidence type="ECO:0000256" key="2">
    <source>
        <dbReference type="ARBA" id="ARBA00012513"/>
    </source>
</evidence>
<dbReference type="eggNOG" id="KOG0192">
    <property type="taxonomic scope" value="Eukaryota"/>
</dbReference>
<dbReference type="InterPro" id="IPR017441">
    <property type="entry name" value="Protein_kinase_ATP_BS"/>
</dbReference>
<dbReference type="GO" id="GO:0006950">
    <property type="term" value="P:response to stress"/>
    <property type="evidence" value="ECO:0007669"/>
    <property type="project" value="UniProtKB-ARBA"/>
</dbReference>
<protein>
    <recommendedName>
        <fullName evidence="2">non-specific serine/threonine protein kinase</fullName>
        <ecNumber evidence="2">2.7.11.1</ecNumber>
    </recommendedName>
</protein>
<evidence type="ECO:0000259" key="12">
    <source>
        <dbReference type="PROSITE" id="PS50011"/>
    </source>
</evidence>
<keyword evidence="7 10" id="KW-0067">ATP-binding</keyword>
<dbReference type="PROSITE" id="PS00107">
    <property type="entry name" value="PROTEIN_KINASE_ATP"/>
    <property type="match status" value="1"/>
</dbReference>
<dbReference type="FunFam" id="1.10.510.10:FF:000193">
    <property type="entry name" value="Serine/threonine-protein kinase CTR1"/>
    <property type="match status" value="1"/>
</dbReference>
<evidence type="ECO:0000256" key="4">
    <source>
        <dbReference type="ARBA" id="ARBA00022679"/>
    </source>
</evidence>
<evidence type="ECO:0000256" key="10">
    <source>
        <dbReference type="PROSITE-ProRule" id="PRU10141"/>
    </source>
</evidence>
<dbReference type="InterPro" id="IPR055164">
    <property type="entry name" value="EDR1/CTR1/ARMC3-like_pept-like"/>
</dbReference>
<dbReference type="SUPFAM" id="SSF56112">
    <property type="entry name" value="Protein kinase-like (PK-like)"/>
    <property type="match status" value="1"/>
</dbReference>
<keyword evidence="5 10" id="KW-0547">Nucleotide-binding</keyword>
<dbReference type="Proteomes" id="UP000026960">
    <property type="component" value="Chromosome 4"/>
</dbReference>
<dbReference type="Pfam" id="PF07714">
    <property type="entry name" value="PK_Tyr_Ser-Thr"/>
    <property type="match status" value="1"/>
</dbReference>
<evidence type="ECO:0000313" key="14">
    <source>
        <dbReference type="Proteomes" id="UP000026960"/>
    </source>
</evidence>
<evidence type="ECO:0000256" key="11">
    <source>
        <dbReference type="SAM" id="MobiDB-lite"/>
    </source>
</evidence>
<evidence type="ECO:0000256" key="9">
    <source>
        <dbReference type="ARBA" id="ARBA00048679"/>
    </source>
</evidence>
<comment type="catalytic activity">
    <reaction evidence="9">
        <text>L-seryl-[protein] + ATP = O-phospho-L-seryl-[protein] + ADP + H(+)</text>
        <dbReference type="Rhea" id="RHEA:17989"/>
        <dbReference type="Rhea" id="RHEA-COMP:9863"/>
        <dbReference type="Rhea" id="RHEA-COMP:11604"/>
        <dbReference type="ChEBI" id="CHEBI:15378"/>
        <dbReference type="ChEBI" id="CHEBI:29999"/>
        <dbReference type="ChEBI" id="CHEBI:30616"/>
        <dbReference type="ChEBI" id="CHEBI:83421"/>
        <dbReference type="ChEBI" id="CHEBI:456216"/>
        <dbReference type="EC" id="2.7.11.1"/>
    </reaction>
</comment>
<dbReference type="AlphaFoldDB" id="A0A0D3G072"/>
<evidence type="ECO:0000256" key="7">
    <source>
        <dbReference type="ARBA" id="ARBA00022840"/>
    </source>
</evidence>
<proteinExistence type="inferred from homology"/>
<dbReference type="EC" id="2.7.11.1" evidence="2"/>
<dbReference type="InterPro" id="IPR051681">
    <property type="entry name" value="Ser/Thr_Kinases-Pseudokinases"/>
</dbReference>
<evidence type="ECO:0000256" key="6">
    <source>
        <dbReference type="ARBA" id="ARBA00022777"/>
    </source>
</evidence>
<comment type="catalytic activity">
    <reaction evidence="8">
        <text>L-threonyl-[protein] + ATP = O-phospho-L-threonyl-[protein] + ADP + H(+)</text>
        <dbReference type="Rhea" id="RHEA:46608"/>
        <dbReference type="Rhea" id="RHEA-COMP:11060"/>
        <dbReference type="Rhea" id="RHEA-COMP:11605"/>
        <dbReference type="ChEBI" id="CHEBI:15378"/>
        <dbReference type="ChEBI" id="CHEBI:30013"/>
        <dbReference type="ChEBI" id="CHEBI:30616"/>
        <dbReference type="ChEBI" id="CHEBI:61977"/>
        <dbReference type="ChEBI" id="CHEBI:456216"/>
        <dbReference type="EC" id="2.7.11.1"/>
    </reaction>
</comment>
<dbReference type="PANTHER" id="PTHR44329">
    <property type="entry name" value="SERINE/THREONINE-PROTEIN KINASE TNNI3K-RELATED"/>
    <property type="match status" value="1"/>
</dbReference>
<dbReference type="GO" id="GO:0004674">
    <property type="term" value="F:protein serine/threonine kinase activity"/>
    <property type="evidence" value="ECO:0007669"/>
    <property type="project" value="UniProtKB-KW"/>
</dbReference>
<feature type="binding site" evidence="10">
    <location>
        <position position="596"/>
    </location>
    <ligand>
        <name>ATP</name>
        <dbReference type="ChEBI" id="CHEBI:30616"/>
    </ligand>
</feature>
<dbReference type="InterPro" id="IPR008271">
    <property type="entry name" value="Ser/Thr_kinase_AS"/>
</dbReference>
<dbReference type="PRINTS" id="PR00109">
    <property type="entry name" value="TYRKINASE"/>
</dbReference>
<dbReference type="InterPro" id="IPR011009">
    <property type="entry name" value="Kinase-like_dom_sf"/>
</dbReference>
<dbReference type="FunFam" id="3.30.200.20:FF:000060">
    <property type="entry name" value="Serine/threonine-protein kinase isoform 1"/>
    <property type="match status" value="1"/>
</dbReference>
<sequence>MPHRRRLLNPAPSLPPPPAAAPAGFHHHLLAVDDTRLPLLADYALLQGDAAAAPASAEWSAGSGFTGISTDPATATTATTASTATAPGSASNLTAATAGGGGRETWGDAAAAPASAEWSAGSGFTGISTDPATATTATTASTATAPGSASNLTAATAGGGGRETWVRRAREGYYLQLSLAIRLTSEAFLAGVPPELLIGCGGGGEAENHADVAADAAAVSYRLWVNGCLSWGDKIAHGFYNILGVDPHVWAMCNAAAEDGRRLPTLVALRAVDSGESSVLEVVLVDKCGDPALADLERRALDLYRAAGVSLDLVRRLAVLVSDHMGGALRSEDGDLFMRWKAVSKQLRKRHRCVVVPIGSLSIGFCRHRAILFKSLADFIGLPCRIAQGCKYCSAPHRSSCLVKIDNERREYVVDLVVEPGRLSSPDSSINGQLLSSVPSPFKTSCTMSSANYATPAASWNRAISGDCRNSILSNPQYSVAKYCVAEEKSSVQVATKEAMLPKCGQITQNGNCNNNSMAVFEVSKQMKAMEISSESGDKDNISSATPLKRLSIEPSFCADWLEISWDELELKERVGAGSFGTVYRADWHGSDVAVKVLTDQDVGEAQLKEFLREIAIMKRVRHPNVVLFMGAVTKCPHLSIVTEYLPRGSLFRLINKASAGEMLDLRRRLRMALDVAKGINYLHCLNPPIVHWDLKTPNMLVDKNWSVKVGSKFNSQIVGDFGLSRFKANTFISSKSVAGTPEWMAPEFLRGEPSNEKCDVYSFGVILWELMTMQQPWNGLSPAQVVGAVAFQNRRLPIPQETVPELAALVESCWDDDPRQRPSFSSIVDTLKKLLKSMLGGS</sequence>
<comment type="similarity">
    <text evidence="1">Belongs to the protein kinase superfamily. TKL Ser/Thr protein kinase family. RAF subfamily.</text>
</comment>
<dbReference type="CDD" id="cd13999">
    <property type="entry name" value="STKc_MAP3K-like"/>
    <property type="match status" value="1"/>
</dbReference>
<evidence type="ECO:0000256" key="1">
    <source>
        <dbReference type="ARBA" id="ARBA00010507"/>
    </source>
</evidence>
<dbReference type="GO" id="GO:0005524">
    <property type="term" value="F:ATP binding"/>
    <property type="evidence" value="ECO:0007669"/>
    <property type="project" value="UniProtKB-UniRule"/>
</dbReference>
<evidence type="ECO:0000256" key="5">
    <source>
        <dbReference type="ARBA" id="ARBA00022741"/>
    </source>
</evidence>
<evidence type="ECO:0000256" key="8">
    <source>
        <dbReference type="ARBA" id="ARBA00047899"/>
    </source>
</evidence>
<feature type="compositionally biased region" description="Low complexity" evidence="11">
    <location>
        <begin position="107"/>
        <end position="156"/>
    </location>
</feature>
<keyword evidence="3" id="KW-0723">Serine/threonine-protein kinase</keyword>
<keyword evidence="6" id="KW-0418">Kinase</keyword>
<dbReference type="Gene3D" id="1.10.510.10">
    <property type="entry name" value="Transferase(Phosphotransferase) domain 1"/>
    <property type="match status" value="1"/>
</dbReference>
<dbReference type="Pfam" id="PF14381">
    <property type="entry name" value="EDR1_CTR1_ARMC3_pept"/>
    <property type="match status" value="1"/>
</dbReference>
<dbReference type="EnsemblPlants" id="OBART04G25370.1">
    <property type="protein sequence ID" value="OBART04G25370.1"/>
    <property type="gene ID" value="OBART04G25370"/>
</dbReference>
<dbReference type="PROSITE" id="PS50011">
    <property type="entry name" value="PROTEIN_KINASE_DOM"/>
    <property type="match status" value="1"/>
</dbReference>
<evidence type="ECO:0000313" key="13">
    <source>
        <dbReference type="EnsemblPlants" id="OBART04G25370.1"/>
    </source>
</evidence>
<keyword evidence="14" id="KW-1185">Reference proteome</keyword>
<dbReference type="InterPro" id="IPR001245">
    <property type="entry name" value="Ser-Thr/Tyr_kinase_cat_dom"/>
</dbReference>
<evidence type="ECO:0000256" key="3">
    <source>
        <dbReference type="ARBA" id="ARBA00022527"/>
    </source>
</evidence>
<accession>A0A0D3G072</accession>